<protein>
    <recommendedName>
        <fullName evidence="2">RxLR effector protein</fullName>
    </recommendedName>
</protein>
<proteinExistence type="predicted"/>
<dbReference type="EMBL" id="KI690539">
    <property type="protein sequence ID" value="ETM56365.1"/>
    <property type="molecule type" value="Genomic_DNA"/>
</dbReference>
<evidence type="ECO:0000313" key="1">
    <source>
        <dbReference type="EMBL" id="ETM56365.1"/>
    </source>
</evidence>
<reference evidence="1" key="1">
    <citation type="submission" date="2013-11" db="EMBL/GenBank/DDBJ databases">
        <title>The Genome Sequence of Phytophthora parasitica IAC_01/95.</title>
        <authorList>
            <consortium name="The Broad Institute Genomics Platform"/>
            <person name="Russ C."/>
            <person name="Tyler B."/>
            <person name="Panabieres F."/>
            <person name="Shan W."/>
            <person name="Tripathy S."/>
            <person name="Grunwald N."/>
            <person name="Machado M."/>
            <person name="Johnson C.S."/>
            <person name="Arredondo F."/>
            <person name="Hong C."/>
            <person name="Coffey M."/>
            <person name="Young S.K."/>
            <person name="Zeng Q."/>
            <person name="Gargeya S."/>
            <person name="Fitzgerald M."/>
            <person name="Abouelleil A."/>
            <person name="Alvarado L."/>
            <person name="Chapman S.B."/>
            <person name="Gainer-Dewar J."/>
            <person name="Goldberg J."/>
            <person name="Griggs A."/>
            <person name="Gujja S."/>
            <person name="Hansen M."/>
            <person name="Howarth C."/>
            <person name="Imamovic A."/>
            <person name="Ireland A."/>
            <person name="Larimer J."/>
            <person name="McCowan C."/>
            <person name="Murphy C."/>
            <person name="Pearson M."/>
            <person name="Poon T.W."/>
            <person name="Priest M."/>
            <person name="Roberts A."/>
            <person name="Saif S."/>
            <person name="Shea T."/>
            <person name="Sykes S."/>
            <person name="Wortman J."/>
            <person name="Nusbaum C."/>
            <person name="Birren B."/>
        </authorList>
    </citation>
    <scope>NUCLEOTIDE SEQUENCE [LARGE SCALE GENOMIC DNA]</scope>
    <source>
        <strain evidence="1">IAC_01/95</strain>
    </source>
</reference>
<dbReference type="VEuPathDB" id="FungiDB:PPTG_00600"/>
<accession>W2P6R3</accession>
<organism evidence="1">
    <name type="scientific">Phytophthora nicotianae</name>
    <name type="common">Potato buckeye rot agent</name>
    <name type="synonym">Phytophthora parasitica</name>
    <dbReference type="NCBI Taxonomy" id="4792"/>
    <lineage>
        <taxon>Eukaryota</taxon>
        <taxon>Sar</taxon>
        <taxon>Stramenopiles</taxon>
        <taxon>Oomycota</taxon>
        <taxon>Peronosporomycetes</taxon>
        <taxon>Peronosporales</taxon>
        <taxon>Peronosporaceae</taxon>
        <taxon>Phytophthora</taxon>
    </lineage>
</organism>
<sequence>MKPYSRLGGVTATGESTQVGLVAKTAPDFVPTQVSPNQLLRTNHEEGNSLLAIDEEQAQFSGLKGVAKELKLRDEIQKKLTVAAAKMKTQTQSQMFNTASKRMKTNPQQAPGNLKSVEDIVFLKIFMGKNNSPEKVKLRGLTKNRGQFTNYEEFYKTMVASA</sequence>
<dbReference type="AlphaFoldDB" id="W2P6R3"/>
<name>W2P6R3_PHYNI</name>
<dbReference type="Proteomes" id="UP000054532">
    <property type="component" value="Unassembled WGS sequence"/>
</dbReference>
<gene>
    <name evidence="1" type="ORF">L914_00652</name>
</gene>
<evidence type="ECO:0008006" key="2">
    <source>
        <dbReference type="Google" id="ProtNLM"/>
    </source>
</evidence>